<evidence type="ECO:0000313" key="2">
    <source>
        <dbReference type="EMBL" id="KAF6131182.1"/>
    </source>
</evidence>
<comment type="caution">
    <text evidence="2">The sequence shown here is derived from an EMBL/GenBank/DDBJ whole genome shotgun (WGS) entry which is preliminary data.</text>
</comment>
<protein>
    <submittedName>
        <fullName evidence="2">Uncharacterized protein</fullName>
    </submittedName>
</protein>
<dbReference type="EMBL" id="JABVXQ010000001">
    <property type="protein sequence ID" value="KAF6131182.1"/>
    <property type="molecule type" value="Genomic_DNA"/>
</dbReference>
<proteinExistence type="predicted"/>
<name>A0A834EYH3_9CHIR</name>
<gene>
    <name evidence="2" type="ORF">HJG60_008052</name>
</gene>
<evidence type="ECO:0000313" key="3">
    <source>
        <dbReference type="Proteomes" id="UP000664940"/>
    </source>
</evidence>
<feature type="compositionally biased region" description="Basic residues" evidence="1">
    <location>
        <begin position="130"/>
        <end position="139"/>
    </location>
</feature>
<dbReference type="Proteomes" id="UP000664940">
    <property type="component" value="Unassembled WGS sequence"/>
</dbReference>
<reference evidence="2 3" key="1">
    <citation type="journal article" date="2020" name="Nature">
        <title>Six reference-quality genomes reveal evolution of bat adaptations.</title>
        <authorList>
            <person name="Jebb D."/>
            <person name="Huang Z."/>
            <person name="Pippel M."/>
            <person name="Hughes G.M."/>
            <person name="Lavrichenko K."/>
            <person name="Devanna P."/>
            <person name="Winkler S."/>
            <person name="Jermiin L.S."/>
            <person name="Skirmuntt E.C."/>
            <person name="Katzourakis A."/>
            <person name="Burkitt-Gray L."/>
            <person name="Ray D.A."/>
            <person name="Sullivan K.A.M."/>
            <person name="Roscito J.G."/>
            <person name="Kirilenko B.M."/>
            <person name="Davalos L.M."/>
            <person name="Corthals A.P."/>
            <person name="Power M.L."/>
            <person name="Jones G."/>
            <person name="Ransome R.D."/>
            <person name="Dechmann D.K.N."/>
            <person name="Locatelli A.G."/>
            <person name="Puechmaille S.J."/>
            <person name="Fedrigo O."/>
            <person name="Jarvis E.D."/>
            <person name="Hiller M."/>
            <person name="Vernes S.C."/>
            <person name="Myers E.W."/>
            <person name="Teeling E.C."/>
        </authorList>
    </citation>
    <scope>NUCLEOTIDE SEQUENCE [LARGE SCALE GENOMIC DNA]</scope>
    <source>
        <strain evidence="2">Bat1K_MPI-CBG_1</strain>
    </source>
</reference>
<dbReference type="AlphaFoldDB" id="A0A834EYH3"/>
<sequence length="139" mass="14871">MSLSDEHTVENSISACCLPSLSTGRLQRQSQEELWKCQKAIDAAKSWLSSPGRPYVLISLYPQSWLGTPLLMEGGVGGGAGGAVLSQRLPDGGERPGAHMSRRLTALRIVQAGEGPVSYSGWRSRSPRVTTRKGAHLGN</sequence>
<accession>A0A834EYH3</accession>
<organism evidence="2 3">
    <name type="scientific">Phyllostomus discolor</name>
    <name type="common">pale spear-nosed bat</name>
    <dbReference type="NCBI Taxonomy" id="89673"/>
    <lineage>
        <taxon>Eukaryota</taxon>
        <taxon>Metazoa</taxon>
        <taxon>Chordata</taxon>
        <taxon>Craniata</taxon>
        <taxon>Vertebrata</taxon>
        <taxon>Euteleostomi</taxon>
        <taxon>Mammalia</taxon>
        <taxon>Eutheria</taxon>
        <taxon>Laurasiatheria</taxon>
        <taxon>Chiroptera</taxon>
        <taxon>Yangochiroptera</taxon>
        <taxon>Phyllostomidae</taxon>
        <taxon>Phyllostominae</taxon>
        <taxon>Phyllostomus</taxon>
    </lineage>
</organism>
<feature type="region of interest" description="Disordered" evidence="1">
    <location>
        <begin position="118"/>
        <end position="139"/>
    </location>
</feature>
<evidence type="ECO:0000256" key="1">
    <source>
        <dbReference type="SAM" id="MobiDB-lite"/>
    </source>
</evidence>